<gene>
    <name evidence="1" type="primary">ATL1_2</name>
    <name evidence="1" type="ORF">FJT64_003793</name>
</gene>
<evidence type="ECO:0000313" key="1">
    <source>
        <dbReference type="EMBL" id="KAF0298883.1"/>
    </source>
</evidence>
<dbReference type="InterPro" id="IPR027417">
    <property type="entry name" value="P-loop_NTPase"/>
</dbReference>
<proteinExistence type="predicted"/>
<dbReference type="Proteomes" id="UP000440578">
    <property type="component" value="Unassembled WGS sequence"/>
</dbReference>
<accession>A0A6A4VYY3</accession>
<protein>
    <submittedName>
        <fullName evidence="1">Atlastin-1</fullName>
    </submittedName>
</protein>
<dbReference type="Gene3D" id="3.40.50.300">
    <property type="entry name" value="P-loop containing nucleotide triphosphate hydrolases"/>
    <property type="match status" value="1"/>
</dbReference>
<name>A0A6A4VYY3_AMPAM</name>
<reference evidence="1 2" key="1">
    <citation type="submission" date="2019-07" db="EMBL/GenBank/DDBJ databases">
        <title>Draft genome assembly of a fouling barnacle, Amphibalanus amphitrite (Darwin, 1854): The first reference genome for Thecostraca.</title>
        <authorList>
            <person name="Kim W."/>
        </authorList>
    </citation>
    <scope>NUCLEOTIDE SEQUENCE [LARGE SCALE GENOMIC DNA]</scope>
    <source>
        <strain evidence="1">SNU_AA5</strain>
        <tissue evidence="1">Soma without cirri and trophi</tissue>
    </source>
</reference>
<keyword evidence="2" id="KW-1185">Reference proteome</keyword>
<sequence length="278" mass="29098">METEDSDGFVPGSATHSAAAPADGCVGAAGVAAWSQLLPVELPEGGRAALLLLDAWGPLARDCPAQLRTSVTLFSALVSSSLMVHTSAGFPVQPLDDLLLLGKLSAAAHEVRHCMPLQQLVLLLRDWPGQAPPGLQDDFKPLYQWADSSSDAKQALHVMMDTTDLYDMGDAALFLAAGRTPRDDVTPEHVKMLAKVRAVKRFGEKDITAGELADYLESLGSALNATQCDAHSLIRALVECQPDASSAICPTDLQEENGGAREELGAGARIGAGCAGGT</sequence>
<evidence type="ECO:0000313" key="2">
    <source>
        <dbReference type="Proteomes" id="UP000440578"/>
    </source>
</evidence>
<comment type="caution">
    <text evidence="1">The sequence shown here is derived from an EMBL/GenBank/DDBJ whole genome shotgun (WGS) entry which is preliminary data.</text>
</comment>
<dbReference type="AlphaFoldDB" id="A0A6A4VYY3"/>
<organism evidence="1 2">
    <name type="scientific">Amphibalanus amphitrite</name>
    <name type="common">Striped barnacle</name>
    <name type="synonym">Balanus amphitrite</name>
    <dbReference type="NCBI Taxonomy" id="1232801"/>
    <lineage>
        <taxon>Eukaryota</taxon>
        <taxon>Metazoa</taxon>
        <taxon>Ecdysozoa</taxon>
        <taxon>Arthropoda</taxon>
        <taxon>Crustacea</taxon>
        <taxon>Multicrustacea</taxon>
        <taxon>Cirripedia</taxon>
        <taxon>Thoracica</taxon>
        <taxon>Thoracicalcarea</taxon>
        <taxon>Balanomorpha</taxon>
        <taxon>Balanoidea</taxon>
        <taxon>Balanidae</taxon>
        <taxon>Amphibalaninae</taxon>
        <taxon>Amphibalanus</taxon>
    </lineage>
</organism>
<dbReference type="EMBL" id="VIIS01001405">
    <property type="protein sequence ID" value="KAF0298883.1"/>
    <property type="molecule type" value="Genomic_DNA"/>
</dbReference>